<dbReference type="AlphaFoldDB" id="A0A0V0TM62"/>
<accession>A0A0V0TM62</accession>
<comment type="caution">
    <text evidence="1">The sequence shown here is derived from an EMBL/GenBank/DDBJ whole genome shotgun (WGS) entry which is preliminary data.</text>
</comment>
<evidence type="ECO:0000313" key="1">
    <source>
        <dbReference type="EMBL" id="KRX40124.1"/>
    </source>
</evidence>
<keyword evidence="2" id="KW-1185">Reference proteome</keyword>
<protein>
    <submittedName>
        <fullName evidence="1">Uncharacterized protein</fullName>
    </submittedName>
</protein>
<dbReference type="Proteomes" id="UP000055048">
    <property type="component" value="Unassembled WGS sequence"/>
</dbReference>
<proteinExistence type="predicted"/>
<gene>
    <name evidence="1" type="ORF">T05_1944</name>
</gene>
<name>A0A0V0TM62_9BILA</name>
<organism evidence="1 2">
    <name type="scientific">Trichinella murrelli</name>
    <dbReference type="NCBI Taxonomy" id="144512"/>
    <lineage>
        <taxon>Eukaryota</taxon>
        <taxon>Metazoa</taxon>
        <taxon>Ecdysozoa</taxon>
        <taxon>Nematoda</taxon>
        <taxon>Enoplea</taxon>
        <taxon>Dorylaimia</taxon>
        <taxon>Trichinellida</taxon>
        <taxon>Trichinellidae</taxon>
        <taxon>Trichinella</taxon>
    </lineage>
</organism>
<sequence length="80" mass="9126">MTSVCFQQQSRISTMGIPKFHSLITPTGHTITTVNWKECSKLKRSSLKKHATGLPLKRTALFYNDHEAKPVRINNKNKDD</sequence>
<reference evidence="1 2" key="1">
    <citation type="submission" date="2015-01" db="EMBL/GenBank/DDBJ databases">
        <title>Evolution of Trichinella species and genotypes.</title>
        <authorList>
            <person name="Korhonen P.K."/>
            <person name="Edoardo P."/>
            <person name="Giuseppe L.R."/>
            <person name="Gasser R.B."/>
        </authorList>
    </citation>
    <scope>NUCLEOTIDE SEQUENCE [LARGE SCALE GENOMIC DNA]</scope>
    <source>
        <strain evidence="1">ISS417</strain>
    </source>
</reference>
<dbReference type="EMBL" id="JYDJ01000209">
    <property type="protein sequence ID" value="KRX40124.1"/>
    <property type="molecule type" value="Genomic_DNA"/>
</dbReference>
<evidence type="ECO:0000313" key="2">
    <source>
        <dbReference type="Proteomes" id="UP000055048"/>
    </source>
</evidence>